<comment type="caution">
    <text evidence="1">The sequence shown here is derived from an EMBL/GenBank/DDBJ whole genome shotgun (WGS) entry which is preliminary data.</text>
</comment>
<evidence type="ECO:0000313" key="1">
    <source>
        <dbReference type="EMBL" id="RXN00553.1"/>
    </source>
</evidence>
<name>A0A662YVN8_ACIRT</name>
<gene>
    <name evidence="1" type="ORF">EOD39_9280</name>
</gene>
<keyword evidence="2" id="KW-1185">Reference proteome</keyword>
<reference evidence="1 2" key="1">
    <citation type="submission" date="2019-01" db="EMBL/GenBank/DDBJ databases">
        <title>Draft Genome and Complete Hox-Cluster Characterization of the Sterlet Sturgeon (Acipenser ruthenus).</title>
        <authorList>
            <person name="Wei Q."/>
        </authorList>
    </citation>
    <scope>NUCLEOTIDE SEQUENCE [LARGE SCALE GENOMIC DNA]</scope>
    <source>
        <strain evidence="1">WHYD16114868_AA</strain>
        <tissue evidence="1">Blood</tissue>
    </source>
</reference>
<accession>A0A662YVN8</accession>
<proteinExistence type="predicted"/>
<evidence type="ECO:0000313" key="2">
    <source>
        <dbReference type="Proteomes" id="UP000289886"/>
    </source>
</evidence>
<sequence>MGFGQIANAMASVPTFYVQYEEFVPAPPPPMPSLPPKSSLCLKKMEFSSEEESEYETEDNEEKERFDIVLMKEQAFIGLPETPIVSDLC</sequence>
<dbReference type="AlphaFoldDB" id="A0A662YVN8"/>
<dbReference type="Proteomes" id="UP000289886">
    <property type="component" value="Unassembled WGS sequence"/>
</dbReference>
<protein>
    <submittedName>
        <fullName evidence="1">Uncharacterized protein</fullName>
    </submittedName>
</protein>
<organism evidence="1 2">
    <name type="scientific">Acipenser ruthenus</name>
    <name type="common">Sterlet sturgeon</name>
    <dbReference type="NCBI Taxonomy" id="7906"/>
    <lineage>
        <taxon>Eukaryota</taxon>
        <taxon>Metazoa</taxon>
        <taxon>Chordata</taxon>
        <taxon>Craniata</taxon>
        <taxon>Vertebrata</taxon>
        <taxon>Euteleostomi</taxon>
        <taxon>Actinopterygii</taxon>
        <taxon>Chondrostei</taxon>
        <taxon>Acipenseriformes</taxon>
        <taxon>Acipenseridae</taxon>
        <taxon>Acipenser</taxon>
    </lineage>
</organism>
<dbReference type="EMBL" id="SCEB01000166">
    <property type="protein sequence ID" value="RXN00553.1"/>
    <property type="molecule type" value="Genomic_DNA"/>
</dbReference>